<proteinExistence type="inferred from homology"/>
<dbReference type="STRING" id="41688.A0A2N3MY82"/>
<dbReference type="EMBL" id="NLAX01001623">
    <property type="protein sequence ID" value="PKS05134.1"/>
    <property type="molecule type" value="Genomic_DNA"/>
</dbReference>
<keyword evidence="4" id="KW-1185">Reference proteome</keyword>
<dbReference type="VEuPathDB" id="FungiDB:jhhlp_008501"/>
<dbReference type="Proteomes" id="UP000233524">
    <property type="component" value="Unassembled WGS sequence"/>
</dbReference>
<accession>A0A2N3MY82</accession>
<feature type="compositionally biased region" description="Low complexity" evidence="2">
    <location>
        <begin position="11"/>
        <end position="36"/>
    </location>
</feature>
<sequence length="377" mass="41757">MTADEAAKGATPETSPKTSPEPTKKVGSPKKVSSSPIAGPDQSTGILPAEYWAQTALDDDDAESAVGSLDPSSTASISSSILKYRTLHGRRFHSEIGNANYWYSAVVAQVAPICESMDLNHHTMTLACDGKLFLSPLEKGKVRKAIDIGTGTGIWAIDFADDFPEAEVIGTDISPIQPGWVPPNLKFEIEDCTQPWTFEPASFDFIHMRWLIGSIADWSALFEEAYKACRPGGWVESLEPESGFSSDDGTVKDETALGQWGKFFEQGEKKVGRSFSVLKEDLQKKCMEKAGFVDIQEFNFKLPVGSWPKDPKMKELGQCAEMVMEADTEGYIIFIANVLGWSREEIQVYLAHLRREVRSGKVHGYYKQRVVWGRKPE</sequence>
<comment type="similarity">
    <text evidence="1">Belongs to the methyltransferase superfamily. LaeA methyltransferase family.</text>
</comment>
<dbReference type="OrthoDB" id="2013972at2759"/>
<organism evidence="3 4">
    <name type="scientific">Lomentospora prolificans</name>
    <dbReference type="NCBI Taxonomy" id="41688"/>
    <lineage>
        <taxon>Eukaryota</taxon>
        <taxon>Fungi</taxon>
        <taxon>Dikarya</taxon>
        <taxon>Ascomycota</taxon>
        <taxon>Pezizomycotina</taxon>
        <taxon>Sordariomycetes</taxon>
        <taxon>Hypocreomycetidae</taxon>
        <taxon>Microascales</taxon>
        <taxon>Microascaceae</taxon>
        <taxon>Lomentospora</taxon>
    </lineage>
</organism>
<feature type="region of interest" description="Disordered" evidence="2">
    <location>
        <begin position="1"/>
        <end position="44"/>
    </location>
</feature>
<dbReference type="Pfam" id="PF13489">
    <property type="entry name" value="Methyltransf_23"/>
    <property type="match status" value="1"/>
</dbReference>
<dbReference type="InterPro" id="IPR029063">
    <property type="entry name" value="SAM-dependent_MTases_sf"/>
</dbReference>
<gene>
    <name evidence="3" type="ORF">jhhlp_008501</name>
</gene>
<comment type="caution">
    <text evidence="3">The sequence shown here is derived from an EMBL/GenBank/DDBJ whole genome shotgun (WGS) entry which is preliminary data.</text>
</comment>
<reference evidence="3 4" key="1">
    <citation type="journal article" date="2017" name="G3 (Bethesda)">
        <title>First Draft Genome Sequence of the Pathogenic Fungus Lomentospora prolificans (Formerly Scedosporium prolificans).</title>
        <authorList>
            <person name="Luo R."/>
            <person name="Zimin A."/>
            <person name="Workman R."/>
            <person name="Fan Y."/>
            <person name="Pertea G."/>
            <person name="Grossman N."/>
            <person name="Wear M.P."/>
            <person name="Jia B."/>
            <person name="Miller H."/>
            <person name="Casadevall A."/>
            <person name="Timp W."/>
            <person name="Zhang S.X."/>
            <person name="Salzberg S.L."/>
        </authorList>
    </citation>
    <scope>NUCLEOTIDE SEQUENCE [LARGE SCALE GENOMIC DNA]</scope>
    <source>
        <strain evidence="3 4">JHH-5317</strain>
    </source>
</reference>
<name>A0A2N3MY82_9PEZI</name>
<evidence type="ECO:0000313" key="4">
    <source>
        <dbReference type="Proteomes" id="UP000233524"/>
    </source>
</evidence>
<dbReference type="GO" id="GO:0008168">
    <property type="term" value="F:methyltransferase activity"/>
    <property type="evidence" value="ECO:0007669"/>
    <property type="project" value="TreeGrafter"/>
</dbReference>
<dbReference type="Gene3D" id="3.40.50.150">
    <property type="entry name" value="Vaccinia Virus protein VP39"/>
    <property type="match status" value="1"/>
</dbReference>
<evidence type="ECO:0008006" key="5">
    <source>
        <dbReference type="Google" id="ProtNLM"/>
    </source>
</evidence>
<dbReference type="SUPFAM" id="SSF53335">
    <property type="entry name" value="S-adenosyl-L-methionine-dependent methyltransferases"/>
    <property type="match status" value="1"/>
</dbReference>
<dbReference type="PANTHER" id="PTHR43591:SF10">
    <property type="entry name" value="ABC TRANSMEMBRANE TYPE-1 DOMAIN-CONTAINING PROTEIN-RELATED"/>
    <property type="match status" value="1"/>
</dbReference>
<dbReference type="AlphaFoldDB" id="A0A2N3MY82"/>
<protein>
    <recommendedName>
        <fullName evidence="5">Methyltransferase domain-containing protein</fullName>
    </recommendedName>
</protein>
<evidence type="ECO:0000256" key="1">
    <source>
        <dbReference type="ARBA" id="ARBA00038158"/>
    </source>
</evidence>
<dbReference type="CDD" id="cd02440">
    <property type="entry name" value="AdoMet_MTases"/>
    <property type="match status" value="1"/>
</dbReference>
<dbReference type="PANTHER" id="PTHR43591">
    <property type="entry name" value="METHYLTRANSFERASE"/>
    <property type="match status" value="1"/>
</dbReference>
<evidence type="ECO:0000313" key="3">
    <source>
        <dbReference type="EMBL" id="PKS05134.1"/>
    </source>
</evidence>
<evidence type="ECO:0000256" key="2">
    <source>
        <dbReference type="SAM" id="MobiDB-lite"/>
    </source>
</evidence>
<dbReference type="InParanoid" id="A0A2N3MY82"/>